<protein>
    <submittedName>
        <fullName evidence="1">Tat pathway signal protein</fullName>
    </submittedName>
</protein>
<dbReference type="RefSeq" id="WP_346750200.1">
    <property type="nucleotide sequence ID" value="NZ_JAUJEA010000001.1"/>
</dbReference>
<accession>A0ABT8KIV0</accession>
<reference evidence="1" key="1">
    <citation type="submission" date="2023-06" db="EMBL/GenBank/DDBJ databases">
        <title>Genomic of Parafulvivirga corallium.</title>
        <authorList>
            <person name="Wang G."/>
        </authorList>
    </citation>
    <scope>NUCLEOTIDE SEQUENCE</scope>
    <source>
        <strain evidence="1">BMA10</strain>
    </source>
</reference>
<dbReference type="SUPFAM" id="SSF51445">
    <property type="entry name" value="(Trans)glycosidases"/>
    <property type="match status" value="1"/>
</dbReference>
<dbReference type="PANTHER" id="PTHR43405">
    <property type="entry name" value="GLYCOSYL HYDROLASE DIGH"/>
    <property type="match status" value="1"/>
</dbReference>
<gene>
    <name evidence="1" type="ORF">QQ008_02350</name>
</gene>
<sequence>MDKRKFLKLSSLSALGLLHTNQLLSSSDPNMLKSSGVKKGTMKNWVWITPDTKASADDWKKRFAMMKEAGIDAILPEVYTGSGAYFESSRLPVRDAWLERLIPIARAMDLEIHTWMWTMPCLIPEIVEKHPKWYNVNRKGESSSTKPAYVNYYKFLCPSREPVHEFIKGTVKELSQYDVDGVHFDYVRHPDVILAEALQPKYNIVQDKEYPEYDYCYCENCRSLYKAQHGEDPLKMDDPSKSETWRQFRYDLISNLVNNKLIPEAKKQNKMVSAAVFPNWQNVRQEWHTWKLDAALPMLYHNFYNEDINWIKEQCAIGTKSLKYDTKLYSGLFVPQLSPGELSKAVKASMQGGASGISLFAFGSMKEAHWKALKTSIKKY</sequence>
<evidence type="ECO:0000313" key="2">
    <source>
        <dbReference type="Proteomes" id="UP001172082"/>
    </source>
</evidence>
<comment type="caution">
    <text evidence="1">The sequence shown here is derived from an EMBL/GenBank/DDBJ whole genome shotgun (WGS) entry which is preliminary data.</text>
</comment>
<dbReference type="EMBL" id="JAUJEA010000001">
    <property type="protein sequence ID" value="MDN5200174.1"/>
    <property type="molecule type" value="Genomic_DNA"/>
</dbReference>
<dbReference type="InterPro" id="IPR017853">
    <property type="entry name" value="GH"/>
</dbReference>
<keyword evidence="2" id="KW-1185">Reference proteome</keyword>
<organism evidence="1 2">
    <name type="scientific">Splendidivirga corallicola</name>
    <dbReference type="NCBI Taxonomy" id="3051826"/>
    <lineage>
        <taxon>Bacteria</taxon>
        <taxon>Pseudomonadati</taxon>
        <taxon>Bacteroidota</taxon>
        <taxon>Cytophagia</taxon>
        <taxon>Cytophagales</taxon>
        <taxon>Splendidivirgaceae</taxon>
        <taxon>Splendidivirga</taxon>
    </lineage>
</organism>
<dbReference type="Proteomes" id="UP001172082">
    <property type="component" value="Unassembled WGS sequence"/>
</dbReference>
<dbReference type="PANTHER" id="PTHR43405:SF1">
    <property type="entry name" value="GLYCOSYL HYDROLASE DIGH"/>
    <property type="match status" value="1"/>
</dbReference>
<name>A0ABT8KIV0_9BACT</name>
<dbReference type="Gene3D" id="3.20.20.80">
    <property type="entry name" value="Glycosidases"/>
    <property type="match status" value="1"/>
</dbReference>
<evidence type="ECO:0000313" key="1">
    <source>
        <dbReference type="EMBL" id="MDN5200174.1"/>
    </source>
</evidence>
<proteinExistence type="predicted"/>
<dbReference type="InterPro" id="IPR052177">
    <property type="entry name" value="Divisome_Glycosyl_Hydrolase"/>
</dbReference>